<dbReference type="PANTHER" id="PTHR34047:SF7">
    <property type="entry name" value="RNA-DIRECTED DNA POLYMERASE"/>
    <property type="match status" value="1"/>
</dbReference>
<evidence type="ECO:0000256" key="7">
    <source>
        <dbReference type="ARBA" id="ARBA00023118"/>
    </source>
</evidence>
<keyword evidence="5" id="KW-0460">Magnesium</keyword>
<dbReference type="PANTHER" id="PTHR34047">
    <property type="entry name" value="NUCLEAR INTRON MATURASE 1, MITOCHONDRIAL-RELATED"/>
    <property type="match status" value="1"/>
</dbReference>
<feature type="domain" description="Reverse transcriptase" evidence="10">
    <location>
        <begin position="138"/>
        <end position="368"/>
    </location>
</feature>
<name>A0A2W5SZY8_9BACT</name>
<evidence type="ECO:0000313" key="12">
    <source>
        <dbReference type="Proteomes" id="UP000249061"/>
    </source>
</evidence>
<dbReference type="InterPro" id="IPR000477">
    <property type="entry name" value="RT_dom"/>
</dbReference>
<dbReference type="AlphaFoldDB" id="A0A2W5SZY8"/>
<dbReference type="EC" id="2.7.7.49" evidence="1"/>
<dbReference type="GO" id="GO:0003723">
    <property type="term" value="F:RNA binding"/>
    <property type="evidence" value="ECO:0007669"/>
    <property type="project" value="InterPro"/>
</dbReference>
<dbReference type="InterPro" id="IPR043502">
    <property type="entry name" value="DNA/RNA_pol_sf"/>
</dbReference>
<evidence type="ECO:0000313" key="11">
    <source>
        <dbReference type="EMBL" id="PZR09079.1"/>
    </source>
</evidence>
<dbReference type="EMBL" id="QFQP01000022">
    <property type="protein sequence ID" value="PZR09079.1"/>
    <property type="molecule type" value="Genomic_DNA"/>
</dbReference>
<evidence type="ECO:0000256" key="1">
    <source>
        <dbReference type="ARBA" id="ARBA00012493"/>
    </source>
</evidence>
<evidence type="ECO:0000256" key="2">
    <source>
        <dbReference type="ARBA" id="ARBA00022679"/>
    </source>
</evidence>
<proteinExistence type="inferred from homology"/>
<protein>
    <recommendedName>
        <fullName evidence="1">RNA-directed DNA polymerase</fullName>
        <ecNumber evidence="1">2.7.7.49</ecNumber>
    </recommendedName>
</protein>
<keyword evidence="7" id="KW-0051">Antiviral defense</keyword>
<dbReference type="InterPro" id="IPR051083">
    <property type="entry name" value="GrpII_Intron_Splice-Mob/Def"/>
</dbReference>
<keyword evidence="3" id="KW-0548">Nucleotidyltransferase</keyword>
<evidence type="ECO:0000256" key="5">
    <source>
        <dbReference type="ARBA" id="ARBA00022842"/>
    </source>
</evidence>
<reference evidence="11 12" key="1">
    <citation type="submission" date="2017-08" db="EMBL/GenBank/DDBJ databases">
        <title>Infants hospitalized years apart are colonized by the same room-sourced microbial strains.</title>
        <authorList>
            <person name="Brooks B."/>
            <person name="Olm M.R."/>
            <person name="Firek B.A."/>
            <person name="Baker R."/>
            <person name="Thomas B.C."/>
            <person name="Morowitz M.J."/>
            <person name="Banfield J.F."/>
        </authorList>
    </citation>
    <scope>NUCLEOTIDE SEQUENCE [LARGE SCALE GENOMIC DNA]</scope>
    <source>
        <strain evidence="11">S2_003_000_R2_14</strain>
    </source>
</reference>
<keyword evidence="2" id="KW-0808">Transferase</keyword>
<evidence type="ECO:0000256" key="4">
    <source>
        <dbReference type="ARBA" id="ARBA00022723"/>
    </source>
</evidence>
<dbReference type="GO" id="GO:0003964">
    <property type="term" value="F:RNA-directed DNA polymerase activity"/>
    <property type="evidence" value="ECO:0007669"/>
    <property type="project" value="UniProtKB-KW"/>
</dbReference>
<dbReference type="PROSITE" id="PS50878">
    <property type="entry name" value="RT_POL"/>
    <property type="match status" value="1"/>
</dbReference>
<gene>
    <name evidence="11" type="ORF">DI536_22840</name>
</gene>
<evidence type="ECO:0000259" key="10">
    <source>
        <dbReference type="PROSITE" id="PS50878"/>
    </source>
</evidence>
<sequence length="431" mass="47876">MNWLRRFFAWLFGPKQVTRDVARLPDHSGGRAPDVLKEVVQTGGPVKPNYRRLAVRDARLLPDRSRKGGWTGLAWRAPTSVMTGKESRRLFSNSLRTRNRNLRTLATDEKQLARYGLPLWRTETELAAALNLSIEQLRHFSIHRVRDRVPHYVAFAIPKRSGGERVIHAPKKKLKAVLRNVNDQLVSRLPVHAAAHGFVKGRSVKTNAEPHVGRAVVVKLDLEDFFPTVTWARVRGLLISLGYGYPVAAALASLMTESERQPVTVDGQTFHVPVGDRVCVQGAPTSPGLCNAVTRKMDARLSGLSKKLGFTYSRYADDLTFSGDDAKQIETLLNRATRIIHTEGFVVNGKKTRVMRSGNSQKVAGVTVNETLGLSRKERRKIRAALHQATPEKRAQLEGTLAWVHMLNPEQAAKLKADAVRAPTSPGPTTT</sequence>
<dbReference type="GO" id="GO:0051607">
    <property type="term" value="P:defense response to virus"/>
    <property type="evidence" value="ECO:0007669"/>
    <property type="project" value="UniProtKB-KW"/>
</dbReference>
<dbReference type="Pfam" id="PF00078">
    <property type="entry name" value="RVT_1"/>
    <property type="match status" value="1"/>
</dbReference>
<comment type="similarity">
    <text evidence="8">Belongs to the bacterial reverse transcriptase family.</text>
</comment>
<dbReference type="CDD" id="cd03487">
    <property type="entry name" value="RT_Bac_retron_II"/>
    <property type="match status" value="1"/>
</dbReference>
<dbReference type="Proteomes" id="UP000249061">
    <property type="component" value="Unassembled WGS sequence"/>
</dbReference>
<evidence type="ECO:0000256" key="9">
    <source>
        <dbReference type="ARBA" id="ARBA00048173"/>
    </source>
</evidence>
<evidence type="ECO:0000256" key="8">
    <source>
        <dbReference type="ARBA" id="ARBA00034120"/>
    </source>
</evidence>
<evidence type="ECO:0000256" key="6">
    <source>
        <dbReference type="ARBA" id="ARBA00022918"/>
    </source>
</evidence>
<comment type="catalytic activity">
    <reaction evidence="9">
        <text>DNA(n) + a 2'-deoxyribonucleoside 5'-triphosphate = DNA(n+1) + diphosphate</text>
        <dbReference type="Rhea" id="RHEA:22508"/>
        <dbReference type="Rhea" id="RHEA-COMP:17339"/>
        <dbReference type="Rhea" id="RHEA-COMP:17340"/>
        <dbReference type="ChEBI" id="CHEBI:33019"/>
        <dbReference type="ChEBI" id="CHEBI:61560"/>
        <dbReference type="ChEBI" id="CHEBI:173112"/>
        <dbReference type="EC" id="2.7.7.49"/>
    </reaction>
</comment>
<dbReference type="PRINTS" id="PR00866">
    <property type="entry name" value="RNADNAPOLMS"/>
</dbReference>
<accession>A0A2W5SZY8</accession>
<organism evidence="11 12">
    <name type="scientific">Archangium gephyra</name>
    <dbReference type="NCBI Taxonomy" id="48"/>
    <lineage>
        <taxon>Bacteria</taxon>
        <taxon>Pseudomonadati</taxon>
        <taxon>Myxococcota</taxon>
        <taxon>Myxococcia</taxon>
        <taxon>Myxococcales</taxon>
        <taxon>Cystobacterineae</taxon>
        <taxon>Archangiaceae</taxon>
        <taxon>Archangium</taxon>
    </lineage>
</organism>
<dbReference type="InterPro" id="IPR000123">
    <property type="entry name" value="Reverse_transcriptase_msDNA"/>
</dbReference>
<keyword evidence="6 11" id="KW-0695">RNA-directed DNA polymerase</keyword>
<comment type="caution">
    <text evidence="11">The sequence shown here is derived from an EMBL/GenBank/DDBJ whole genome shotgun (WGS) entry which is preliminary data.</text>
</comment>
<keyword evidence="4" id="KW-0479">Metal-binding</keyword>
<evidence type="ECO:0000256" key="3">
    <source>
        <dbReference type="ARBA" id="ARBA00022695"/>
    </source>
</evidence>
<dbReference type="SUPFAM" id="SSF56672">
    <property type="entry name" value="DNA/RNA polymerases"/>
    <property type="match status" value="1"/>
</dbReference>
<dbReference type="GO" id="GO:0046872">
    <property type="term" value="F:metal ion binding"/>
    <property type="evidence" value="ECO:0007669"/>
    <property type="project" value="UniProtKB-KW"/>
</dbReference>